<name>A0A255HAH1_9ACTN</name>
<dbReference type="OrthoDB" id="148827at2"/>
<feature type="transmembrane region" description="Helical" evidence="1">
    <location>
        <begin position="33"/>
        <end position="52"/>
    </location>
</feature>
<keyword evidence="1" id="KW-1133">Transmembrane helix</keyword>
<keyword evidence="1" id="KW-0472">Membrane</keyword>
<evidence type="ECO:0000256" key="1">
    <source>
        <dbReference type="SAM" id="Phobius"/>
    </source>
</evidence>
<organism evidence="2 3">
    <name type="scientific">Enemella dayhoffiae</name>
    <dbReference type="NCBI Taxonomy" id="2016507"/>
    <lineage>
        <taxon>Bacteria</taxon>
        <taxon>Bacillati</taxon>
        <taxon>Actinomycetota</taxon>
        <taxon>Actinomycetes</taxon>
        <taxon>Propionibacteriales</taxon>
        <taxon>Propionibacteriaceae</taxon>
        <taxon>Enemella</taxon>
    </lineage>
</organism>
<dbReference type="AlphaFoldDB" id="A0A255HAH1"/>
<dbReference type="EMBL" id="NMVQ01000003">
    <property type="protein sequence ID" value="OYO24472.1"/>
    <property type="molecule type" value="Genomic_DNA"/>
</dbReference>
<accession>A0A255HAH1</accession>
<evidence type="ECO:0000313" key="3">
    <source>
        <dbReference type="Proteomes" id="UP000216311"/>
    </source>
</evidence>
<sequence length="63" mass="6605">MGDTFLLTSDNTTLAVGLAEGYPNPGGMPQNNVTAAGALMYVLPVIVLVVSLRKHYLRSGLEG</sequence>
<keyword evidence="3" id="KW-1185">Reference proteome</keyword>
<protein>
    <submittedName>
        <fullName evidence="2">Uncharacterized protein</fullName>
    </submittedName>
</protein>
<gene>
    <name evidence="2" type="ORF">CGZ93_03540</name>
</gene>
<reference evidence="2 3" key="1">
    <citation type="submission" date="2017-07" db="EMBL/GenBank/DDBJ databases">
        <title>Draft whole genome sequences of clinical Proprionibacteriaceae strains.</title>
        <authorList>
            <person name="Bernier A.-M."/>
            <person name="Bernard K."/>
            <person name="Domingo M.-C."/>
        </authorList>
    </citation>
    <scope>NUCLEOTIDE SEQUENCE [LARGE SCALE GENOMIC DNA]</scope>
    <source>
        <strain evidence="2 3">NML 130396</strain>
    </source>
</reference>
<comment type="caution">
    <text evidence="2">The sequence shown here is derived from an EMBL/GenBank/DDBJ whole genome shotgun (WGS) entry which is preliminary data.</text>
</comment>
<dbReference type="RefSeq" id="WP_094362780.1">
    <property type="nucleotide sequence ID" value="NZ_NMVQ01000003.1"/>
</dbReference>
<keyword evidence="1" id="KW-0812">Transmembrane</keyword>
<proteinExistence type="predicted"/>
<dbReference type="Proteomes" id="UP000216311">
    <property type="component" value="Unassembled WGS sequence"/>
</dbReference>
<evidence type="ECO:0000313" key="2">
    <source>
        <dbReference type="EMBL" id="OYO24472.1"/>
    </source>
</evidence>